<feature type="transmembrane region" description="Helical" evidence="9">
    <location>
        <begin position="26"/>
        <end position="50"/>
    </location>
</feature>
<feature type="domain" description="Tripartite ATP-independent periplasmic transporters DctQ component" evidence="10">
    <location>
        <begin position="42"/>
        <end position="170"/>
    </location>
</feature>
<proteinExistence type="inferred from homology"/>
<comment type="similarity">
    <text evidence="8 9">Belongs to the TRAP transporter small permease family.</text>
</comment>
<evidence type="ECO:0000313" key="11">
    <source>
        <dbReference type="EMBL" id="MBP0462669.1"/>
    </source>
</evidence>
<evidence type="ECO:0000256" key="8">
    <source>
        <dbReference type="ARBA" id="ARBA00038436"/>
    </source>
</evidence>
<dbReference type="EMBL" id="JAGIYZ010000001">
    <property type="protein sequence ID" value="MBP0462669.1"/>
    <property type="molecule type" value="Genomic_DNA"/>
</dbReference>
<reference evidence="11 12" key="1">
    <citation type="submission" date="2021-03" db="EMBL/GenBank/DDBJ databases">
        <authorList>
            <person name="So Y."/>
        </authorList>
    </citation>
    <scope>NUCLEOTIDE SEQUENCE [LARGE SCALE GENOMIC DNA]</scope>
    <source>
        <strain evidence="11 12">PWR1</strain>
    </source>
</reference>
<name>A0ABS4AMT1_9PROT</name>
<protein>
    <recommendedName>
        <fullName evidence="9">TRAP transporter small permease protein</fullName>
    </recommendedName>
</protein>
<comment type="function">
    <text evidence="9">Part of the tripartite ATP-independent periplasmic (TRAP) transport system.</text>
</comment>
<feature type="transmembrane region" description="Helical" evidence="9">
    <location>
        <begin position="105"/>
        <end position="126"/>
    </location>
</feature>
<evidence type="ECO:0000256" key="1">
    <source>
        <dbReference type="ARBA" id="ARBA00004429"/>
    </source>
</evidence>
<keyword evidence="6 9" id="KW-1133">Transmembrane helix</keyword>
<keyword evidence="7 9" id="KW-0472">Membrane</keyword>
<keyword evidence="12" id="KW-1185">Reference proteome</keyword>
<organism evidence="11 12">
    <name type="scientific">Roseomonas nitratireducens</name>
    <dbReference type="NCBI Taxonomy" id="2820810"/>
    <lineage>
        <taxon>Bacteria</taxon>
        <taxon>Pseudomonadati</taxon>
        <taxon>Pseudomonadota</taxon>
        <taxon>Alphaproteobacteria</taxon>
        <taxon>Acetobacterales</taxon>
        <taxon>Roseomonadaceae</taxon>
        <taxon>Roseomonas</taxon>
    </lineage>
</organism>
<evidence type="ECO:0000256" key="3">
    <source>
        <dbReference type="ARBA" id="ARBA00022475"/>
    </source>
</evidence>
<dbReference type="Proteomes" id="UP000680815">
    <property type="component" value="Unassembled WGS sequence"/>
</dbReference>
<evidence type="ECO:0000256" key="2">
    <source>
        <dbReference type="ARBA" id="ARBA00022448"/>
    </source>
</evidence>
<keyword evidence="2 9" id="KW-0813">Transport</keyword>
<keyword evidence="4 9" id="KW-0997">Cell inner membrane</keyword>
<dbReference type="PANTHER" id="PTHR35011">
    <property type="entry name" value="2,3-DIKETO-L-GULONATE TRAP TRANSPORTER SMALL PERMEASE PROTEIN YIAM"/>
    <property type="match status" value="1"/>
</dbReference>
<sequence length="187" mass="20025">MSTAPNATPGAEEPPALRAFTRALDILSALTVGLAGVALVVLIAMMGWLVFGRYVLNDTPTWIERAATLAILAIAMPVAAVGVRERFHLSVLGLREALPPAAQRWIAMGCDALMGLFGLGMAIWSWELVGTVANFRIPLLGISQGWTYAPMVVGGALMTLYAIEQVLHDIYRHDAPEKRGVAAAFLE</sequence>
<comment type="subcellular location">
    <subcellularLocation>
        <location evidence="1 9">Cell inner membrane</location>
        <topology evidence="1 9">Multi-pass membrane protein</topology>
    </subcellularLocation>
</comment>
<keyword evidence="3" id="KW-1003">Cell membrane</keyword>
<dbReference type="RefSeq" id="WP_209350028.1">
    <property type="nucleotide sequence ID" value="NZ_JAGIYZ010000001.1"/>
</dbReference>
<evidence type="ECO:0000259" key="10">
    <source>
        <dbReference type="Pfam" id="PF04290"/>
    </source>
</evidence>
<comment type="subunit">
    <text evidence="9">The complex comprises the extracytoplasmic solute receptor protein and the two transmembrane proteins.</text>
</comment>
<dbReference type="PANTHER" id="PTHR35011:SF11">
    <property type="entry name" value="TRAP TRANSPORTER SMALL PERMEASE PROTEIN"/>
    <property type="match status" value="1"/>
</dbReference>
<comment type="caution">
    <text evidence="11">The sequence shown here is derived from an EMBL/GenBank/DDBJ whole genome shotgun (WGS) entry which is preliminary data.</text>
</comment>
<accession>A0ABS4AMT1</accession>
<evidence type="ECO:0000313" key="12">
    <source>
        <dbReference type="Proteomes" id="UP000680815"/>
    </source>
</evidence>
<keyword evidence="5 9" id="KW-0812">Transmembrane</keyword>
<feature type="transmembrane region" description="Helical" evidence="9">
    <location>
        <begin position="62"/>
        <end position="84"/>
    </location>
</feature>
<dbReference type="InterPro" id="IPR055348">
    <property type="entry name" value="DctQ"/>
</dbReference>
<feature type="transmembrane region" description="Helical" evidence="9">
    <location>
        <begin position="146"/>
        <end position="163"/>
    </location>
</feature>
<dbReference type="InterPro" id="IPR007387">
    <property type="entry name" value="TRAP_DctQ"/>
</dbReference>
<evidence type="ECO:0000256" key="9">
    <source>
        <dbReference type="RuleBase" id="RU369079"/>
    </source>
</evidence>
<evidence type="ECO:0000256" key="6">
    <source>
        <dbReference type="ARBA" id="ARBA00022989"/>
    </source>
</evidence>
<evidence type="ECO:0000256" key="4">
    <source>
        <dbReference type="ARBA" id="ARBA00022519"/>
    </source>
</evidence>
<evidence type="ECO:0000256" key="7">
    <source>
        <dbReference type="ARBA" id="ARBA00023136"/>
    </source>
</evidence>
<evidence type="ECO:0000256" key="5">
    <source>
        <dbReference type="ARBA" id="ARBA00022692"/>
    </source>
</evidence>
<gene>
    <name evidence="11" type="ORF">J5Y09_01985</name>
</gene>
<dbReference type="Pfam" id="PF04290">
    <property type="entry name" value="DctQ"/>
    <property type="match status" value="1"/>
</dbReference>